<accession>A0A9D2L3W1</accession>
<protein>
    <submittedName>
        <fullName evidence="2">Cyclic nucleotide-binding domain-containing protein</fullName>
    </submittedName>
</protein>
<dbReference type="CDD" id="cd00038">
    <property type="entry name" value="CAP_ED"/>
    <property type="match status" value="1"/>
</dbReference>
<dbReference type="SUPFAM" id="SSF51206">
    <property type="entry name" value="cAMP-binding domain-like"/>
    <property type="match status" value="1"/>
</dbReference>
<dbReference type="EMBL" id="DWYR01000009">
    <property type="protein sequence ID" value="HJA98515.1"/>
    <property type="molecule type" value="Genomic_DNA"/>
</dbReference>
<evidence type="ECO:0000313" key="2">
    <source>
        <dbReference type="EMBL" id="HJA98515.1"/>
    </source>
</evidence>
<proteinExistence type="predicted"/>
<dbReference type="InterPro" id="IPR018490">
    <property type="entry name" value="cNMP-bd_dom_sf"/>
</dbReference>
<evidence type="ECO:0000259" key="1">
    <source>
        <dbReference type="PROSITE" id="PS50042"/>
    </source>
</evidence>
<reference evidence="2" key="1">
    <citation type="journal article" date="2021" name="PeerJ">
        <title>Extensive microbial diversity within the chicken gut microbiome revealed by metagenomics and culture.</title>
        <authorList>
            <person name="Gilroy R."/>
            <person name="Ravi A."/>
            <person name="Getino M."/>
            <person name="Pursley I."/>
            <person name="Horton D.L."/>
            <person name="Alikhan N.F."/>
            <person name="Baker D."/>
            <person name="Gharbi K."/>
            <person name="Hall N."/>
            <person name="Watson M."/>
            <person name="Adriaenssens E.M."/>
            <person name="Foster-Nyarko E."/>
            <person name="Jarju S."/>
            <person name="Secka A."/>
            <person name="Antonio M."/>
            <person name="Oren A."/>
            <person name="Chaudhuri R.R."/>
            <person name="La Ragione R."/>
            <person name="Hildebrand F."/>
            <person name="Pallen M.J."/>
        </authorList>
    </citation>
    <scope>NUCLEOTIDE SEQUENCE</scope>
    <source>
        <strain evidence="2">CHK169-11906</strain>
    </source>
</reference>
<feature type="domain" description="Cyclic nucleotide-binding" evidence="1">
    <location>
        <begin position="17"/>
        <end position="113"/>
    </location>
</feature>
<dbReference type="Proteomes" id="UP000824259">
    <property type="component" value="Unassembled WGS sequence"/>
</dbReference>
<dbReference type="PROSITE" id="PS50042">
    <property type="entry name" value="CNMP_BINDING_3"/>
    <property type="match status" value="1"/>
</dbReference>
<reference evidence="2" key="2">
    <citation type="submission" date="2021-04" db="EMBL/GenBank/DDBJ databases">
        <authorList>
            <person name="Gilroy R."/>
        </authorList>
    </citation>
    <scope>NUCLEOTIDE SEQUENCE</scope>
    <source>
        <strain evidence="2">CHK169-11906</strain>
    </source>
</reference>
<dbReference type="InterPro" id="IPR000595">
    <property type="entry name" value="cNMP-bd_dom"/>
</dbReference>
<name>A0A9D2L3W1_9BACT</name>
<dbReference type="Gene3D" id="2.60.120.10">
    <property type="entry name" value="Jelly Rolls"/>
    <property type="match status" value="1"/>
</dbReference>
<comment type="caution">
    <text evidence="2">The sequence shown here is derived from an EMBL/GenBank/DDBJ whole genome shotgun (WGS) entry which is preliminary data.</text>
</comment>
<dbReference type="InterPro" id="IPR014710">
    <property type="entry name" value="RmlC-like_jellyroll"/>
</dbReference>
<organism evidence="2 3">
    <name type="scientific">Candidatus Alistipes avicola</name>
    <dbReference type="NCBI Taxonomy" id="2838432"/>
    <lineage>
        <taxon>Bacteria</taxon>
        <taxon>Pseudomonadati</taxon>
        <taxon>Bacteroidota</taxon>
        <taxon>Bacteroidia</taxon>
        <taxon>Bacteroidales</taxon>
        <taxon>Rikenellaceae</taxon>
        <taxon>Alistipes</taxon>
    </lineage>
</organism>
<evidence type="ECO:0000313" key="3">
    <source>
        <dbReference type="Proteomes" id="UP000824259"/>
    </source>
</evidence>
<sequence length="187" mass="21531">MDELIETIMQEGDFHPSEEVVRKLLSLGTETYFPAKKPVIECGRINTNIYVVKSGILRVVYYQEETYGFASPGTIFLSPHSYYVNQPAVMQFEACKKGCTCIEIPKARFKELLAESHECACWMFDLAMGQFYTSEKKLKYIKGDARERIIAVLKYRPEILEYVSARTLASYIGVTEAYFCRIKKEIL</sequence>
<dbReference type="AlphaFoldDB" id="A0A9D2L3W1"/>
<dbReference type="Pfam" id="PF00027">
    <property type="entry name" value="cNMP_binding"/>
    <property type="match status" value="1"/>
</dbReference>
<gene>
    <name evidence="2" type="ORF">H9779_02800</name>
</gene>